<feature type="chain" id="PRO_5034749890" evidence="1">
    <location>
        <begin position="29"/>
        <end position="399"/>
    </location>
</feature>
<organism evidence="2 3">
    <name type="scientific">Humisphaera borealis</name>
    <dbReference type="NCBI Taxonomy" id="2807512"/>
    <lineage>
        <taxon>Bacteria</taxon>
        <taxon>Pseudomonadati</taxon>
        <taxon>Planctomycetota</taxon>
        <taxon>Phycisphaerae</taxon>
        <taxon>Tepidisphaerales</taxon>
        <taxon>Tepidisphaeraceae</taxon>
        <taxon>Humisphaera</taxon>
    </lineage>
</organism>
<feature type="signal peptide" evidence="1">
    <location>
        <begin position="1"/>
        <end position="28"/>
    </location>
</feature>
<gene>
    <name evidence="2" type="ORF">IPV69_21140</name>
</gene>
<dbReference type="Proteomes" id="UP000593765">
    <property type="component" value="Chromosome"/>
</dbReference>
<keyword evidence="1" id="KW-0732">Signal</keyword>
<dbReference type="RefSeq" id="WP_206291712.1">
    <property type="nucleotide sequence ID" value="NZ_CP063458.1"/>
</dbReference>
<keyword evidence="3" id="KW-1185">Reference proteome</keyword>
<name>A0A7M2WV49_9BACT</name>
<dbReference type="AlphaFoldDB" id="A0A7M2WV49"/>
<proteinExistence type="predicted"/>
<evidence type="ECO:0000313" key="2">
    <source>
        <dbReference type="EMBL" id="QOV88711.1"/>
    </source>
</evidence>
<evidence type="ECO:0000313" key="3">
    <source>
        <dbReference type="Proteomes" id="UP000593765"/>
    </source>
</evidence>
<dbReference type="KEGG" id="hbs:IPV69_21140"/>
<accession>A0A7M2WV49</accession>
<reference evidence="2 3" key="1">
    <citation type="submission" date="2020-10" db="EMBL/GenBank/DDBJ databases">
        <title>Wide distribution of Phycisphaera-like planctomycetes from WD2101 soil group in peatlands and genome analysis of the first cultivated representative.</title>
        <authorList>
            <person name="Dedysh S.N."/>
            <person name="Beletsky A.V."/>
            <person name="Ivanova A."/>
            <person name="Kulichevskaya I.S."/>
            <person name="Suzina N.E."/>
            <person name="Philippov D.A."/>
            <person name="Rakitin A.L."/>
            <person name="Mardanov A.V."/>
            <person name="Ravin N.V."/>
        </authorList>
    </citation>
    <scope>NUCLEOTIDE SEQUENCE [LARGE SCALE GENOMIC DNA]</scope>
    <source>
        <strain evidence="2 3">M1803</strain>
    </source>
</reference>
<sequence length="399" mass="42687">MHRFATARALAAVRPAILASAVSVSMLAGLGCKEHEDIRAYDAPKADTAAAPQPALASSVVPAVADKPAADPNAPTWALPSGWKQVPGGSTMRFATISVSEKNPELVLTVIPLGPPQPLLENINRWEGEVGMTHSSAEQLKSLVRTQDFGGTPGQVVDLAGPGPTPGGPKLRTLAAMVDRGRQIWFFKLKGPDDQVAAQKENFDLFIKSVRFGAPQSRVPGTMDGLAALIAAPALSAVQAITQNANLTLPTLLADEGEKVTKYVAPKGWTEDKTPRMMRVMTFFVKDGEKQAEVSVLKLGAGNIGPLLANVNRWRAQVGAQPIAEINEKEIPKVTISGKEAYLFEFVGPNDKEPTKRMFITLGERGPDVYFFKIIGDAGLVAAQKDAFNQFLKSVEFGK</sequence>
<evidence type="ECO:0000256" key="1">
    <source>
        <dbReference type="SAM" id="SignalP"/>
    </source>
</evidence>
<protein>
    <submittedName>
        <fullName evidence="2">Uncharacterized protein</fullName>
    </submittedName>
</protein>
<dbReference type="EMBL" id="CP063458">
    <property type="protein sequence ID" value="QOV88711.1"/>
    <property type="molecule type" value="Genomic_DNA"/>
</dbReference>
<dbReference type="PROSITE" id="PS51257">
    <property type="entry name" value="PROKAR_LIPOPROTEIN"/>
    <property type="match status" value="1"/>
</dbReference>